<evidence type="ECO:0000256" key="1">
    <source>
        <dbReference type="SAM" id="MobiDB-lite"/>
    </source>
</evidence>
<dbReference type="PANTHER" id="PTHR34802:SF1">
    <property type="entry name" value="CHORISMATE SYNTHASE"/>
    <property type="match status" value="1"/>
</dbReference>
<feature type="compositionally biased region" description="Basic and acidic residues" evidence="1">
    <location>
        <begin position="214"/>
        <end position="244"/>
    </location>
</feature>
<feature type="region of interest" description="Disordered" evidence="1">
    <location>
        <begin position="291"/>
        <end position="327"/>
    </location>
</feature>
<evidence type="ECO:0000313" key="3">
    <source>
        <dbReference type="Proteomes" id="UP001634393"/>
    </source>
</evidence>
<comment type="caution">
    <text evidence="2">The sequence shown here is derived from an EMBL/GenBank/DDBJ whole genome shotgun (WGS) entry which is preliminary data.</text>
</comment>
<organism evidence="2 3">
    <name type="scientific">Penstemon smallii</name>
    <dbReference type="NCBI Taxonomy" id="265156"/>
    <lineage>
        <taxon>Eukaryota</taxon>
        <taxon>Viridiplantae</taxon>
        <taxon>Streptophyta</taxon>
        <taxon>Embryophyta</taxon>
        <taxon>Tracheophyta</taxon>
        <taxon>Spermatophyta</taxon>
        <taxon>Magnoliopsida</taxon>
        <taxon>eudicotyledons</taxon>
        <taxon>Gunneridae</taxon>
        <taxon>Pentapetalae</taxon>
        <taxon>asterids</taxon>
        <taxon>lamiids</taxon>
        <taxon>Lamiales</taxon>
        <taxon>Plantaginaceae</taxon>
        <taxon>Cheloneae</taxon>
        <taxon>Penstemon</taxon>
    </lineage>
</organism>
<gene>
    <name evidence="2" type="ORF">ACJIZ3_016077</name>
</gene>
<feature type="compositionally biased region" description="Basic and acidic residues" evidence="1">
    <location>
        <begin position="105"/>
        <end position="129"/>
    </location>
</feature>
<keyword evidence="3" id="KW-1185">Reference proteome</keyword>
<feature type="compositionally biased region" description="Polar residues" evidence="1">
    <location>
        <begin position="166"/>
        <end position="178"/>
    </location>
</feature>
<dbReference type="PANTHER" id="PTHR34802">
    <property type="entry name" value="CHORISMATE SYNTHASE"/>
    <property type="match status" value="1"/>
</dbReference>
<feature type="compositionally biased region" description="Basic and acidic residues" evidence="1">
    <location>
        <begin position="1047"/>
        <end position="1056"/>
    </location>
</feature>
<dbReference type="AlphaFoldDB" id="A0ABD3RPD0"/>
<feature type="region of interest" description="Disordered" evidence="1">
    <location>
        <begin position="652"/>
        <end position="673"/>
    </location>
</feature>
<name>A0ABD3RPD0_9LAMI</name>
<reference evidence="2 3" key="1">
    <citation type="submission" date="2024-12" db="EMBL/GenBank/DDBJ databases">
        <title>The unique morphological basis and parallel evolutionary history of personate flowers in Penstemon.</title>
        <authorList>
            <person name="Depatie T.H."/>
            <person name="Wessinger C.A."/>
        </authorList>
    </citation>
    <scope>NUCLEOTIDE SEQUENCE [LARGE SCALE GENOMIC DNA]</scope>
    <source>
        <strain evidence="2">WTNN_2</strain>
        <tissue evidence="2">Leaf</tissue>
    </source>
</reference>
<protein>
    <submittedName>
        <fullName evidence="2">Uncharacterized protein</fullName>
    </submittedName>
</protein>
<feature type="compositionally biased region" description="Polar residues" evidence="1">
    <location>
        <begin position="84"/>
        <end position="99"/>
    </location>
</feature>
<feature type="region of interest" description="Disordered" evidence="1">
    <location>
        <begin position="706"/>
        <end position="725"/>
    </location>
</feature>
<accession>A0ABD3RPD0</accession>
<feature type="region of interest" description="Disordered" evidence="1">
    <location>
        <begin position="56"/>
        <end position="249"/>
    </location>
</feature>
<sequence>MSFENEDKMSPDMDFGKSVVLKKSKLSYTREFLLSLSNLDICKKLPSGFDESLLSELEDASQSMPDRPRIPGSLPLQGIRRNEYGSSPPTRGDSSNYSRSIYGKWESRSSGRSDRDSDSQSDKDSDGRRYGHQSRRSWQSPEHDGLLGSGSFPRPSGYAGGISVPKVQTNEQNDQLGKSNEPYHPPRPYKALPYSRRDTDSYNDETFGSSEFNSEDRSEEERKRRASFETMRKEQQKTLQEKHKAGGASDLFEVLEEGKEEKSLLRNDEVEVPASTSISSNDLEKNSFASNAPVARPLVPPGFRKNNQEKSSGLKSLIRRPSSEVGKPETVEALMDIESNLVQNGNNDGSERRLTQEISLVVEQPSEKIQHVPLLKKGENVNSFSSLHVPVKKHSIEDHLARASSHLDSHETLNDPEIIELDAEILEEKTVGVSNRSYSTSILKQIFGSTLSMDSGSSTAEHHASKPDNTWSPDTVQSSKFAQWFSGEEAKAPDDILSRPNNIMSLLVSGSDKVRYQVSDAQAAEHFPNNYKTLEKPNKITPEMPSASNGISDQVCDYDKEEPSPTVLTCEDLENSILSEYSARTTNVQPLLNSRGSTSPNIDKPGINASGNASLHLLSLLQKGIEQTNTTPDYGIDINLGNKLLVSQENDTGTTFSEPKVEENRKNIPNSGNPLTLETLFGTAFMQELQSFEAPVSVQRGSNEAALVDDPDSHKSPFPFRDNYISSPTNDKIRVQRLSHDYQGLASDLKQQTNGKTENWIGFDDYQIVKHHTEAVPRHIGFEGVPEFGMIKDENLIPVGSPQIHRMSKFMHTGSSSSSVQLSSDAPIDITEKLAAAAVLSAVVKDERVMEVSERLPFSSGPYEQIELEILHRNLQVQQSSQFQPPQMSQMRPLYQHLDSHPSQLSSQMKFLSPELMFSHNSPPAHHQFPSNIVGPPFHQLNAARYDIPSHRPTLHQMHMLTDFHHGNQAAGLIQEMNQMQGFPIGPRPPTSLGVPMPGPNASNPPTDAFERLIIEMESRANSKTKQIQQQQQQPLAPGHSPGMYGHEVDLGFRYR</sequence>
<evidence type="ECO:0000313" key="2">
    <source>
        <dbReference type="EMBL" id="KAL3814809.1"/>
    </source>
</evidence>
<dbReference type="Proteomes" id="UP001634393">
    <property type="component" value="Unassembled WGS sequence"/>
</dbReference>
<feature type="region of interest" description="Disordered" evidence="1">
    <location>
        <begin position="453"/>
        <end position="475"/>
    </location>
</feature>
<proteinExistence type="predicted"/>
<feature type="region of interest" description="Disordered" evidence="1">
    <location>
        <begin position="1021"/>
        <end position="1056"/>
    </location>
</feature>
<dbReference type="EMBL" id="JBJXBP010000008">
    <property type="protein sequence ID" value="KAL3814809.1"/>
    <property type="molecule type" value="Genomic_DNA"/>
</dbReference>